<evidence type="ECO:0000256" key="1">
    <source>
        <dbReference type="SAM" id="Coils"/>
    </source>
</evidence>
<dbReference type="AlphaFoldDB" id="A0A4D7JR25"/>
<gene>
    <name evidence="2" type="ORF">DCC35_10880</name>
</gene>
<name>A0A4D7JR25_9BACT</name>
<feature type="coiled-coil region" evidence="1">
    <location>
        <begin position="24"/>
        <end position="51"/>
    </location>
</feature>
<keyword evidence="1" id="KW-0175">Coiled coil</keyword>
<proteinExistence type="predicted"/>
<sequence length="385" mass="44418">MAQFKVNVPLNATEKAVFQAYKDAKTYYEMASEYKKELKKYQKQYEKDSSRFFKDVCRKYESRDEIQTDSLNKYKSILQDSVELQEFSRITKQSKELNELQSYTDSLYAISEYQLDSLNPIIRDELAKAAEDRAKEFIKEQEFGDQFTELEQVLGSGEGLEFVEDQMSQVEGLPQNLGSQAKNIVKTPTQKVFADKQEVLEQAQAKLAKAKRFHSEVQDINDLPKNPLGNKKLKERLNYGGSLTITGRDQIAIDAAPLISYQIYPRWSSGISAVARLTVWTKDSYIPSKVSNNMLGGRLFTEYEVFRNIGGYAEYEQVYRELKIHGTDQTEKKWIPGVYIGAYKGFDLTDKITIKTYFLYNLTYDEFGSPVSNPFNIRMSFNKNN</sequence>
<dbReference type="EMBL" id="CP028923">
    <property type="protein sequence ID" value="QCK15212.1"/>
    <property type="molecule type" value="Genomic_DNA"/>
</dbReference>
<accession>A0A4D7JR25</accession>
<dbReference type="KEGG" id="fpf:DCC35_10880"/>
<organism evidence="2 3">
    <name type="scientific">Mangrovivirga cuniculi</name>
    <dbReference type="NCBI Taxonomy" id="2715131"/>
    <lineage>
        <taxon>Bacteria</taxon>
        <taxon>Pseudomonadati</taxon>
        <taxon>Bacteroidota</taxon>
        <taxon>Cytophagia</taxon>
        <taxon>Cytophagales</taxon>
        <taxon>Mangrovivirgaceae</taxon>
        <taxon>Mangrovivirga</taxon>
    </lineage>
</organism>
<keyword evidence="3" id="KW-1185">Reference proteome</keyword>
<reference evidence="2 3" key="1">
    <citation type="submission" date="2018-04" db="EMBL/GenBank/DDBJ databases">
        <title>Complete genome uncultured novel isolate.</title>
        <authorList>
            <person name="Merlino G."/>
        </authorList>
    </citation>
    <scope>NUCLEOTIDE SEQUENCE [LARGE SCALE GENOMIC DNA]</scope>
    <source>
        <strain evidence="3">R1DC9</strain>
    </source>
</reference>
<dbReference type="Proteomes" id="UP000298616">
    <property type="component" value="Chromosome"/>
</dbReference>
<evidence type="ECO:0000313" key="2">
    <source>
        <dbReference type="EMBL" id="QCK15212.1"/>
    </source>
</evidence>
<protein>
    <submittedName>
        <fullName evidence="2">Uncharacterized protein</fullName>
    </submittedName>
</protein>
<evidence type="ECO:0000313" key="3">
    <source>
        <dbReference type="Proteomes" id="UP000298616"/>
    </source>
</evidence>